<dbReference type="AlphaFoldDB" id="A0A512JC29"/>
<organism evidence="2 4">
    <name type="scientific">Methylobacterium oxalidis</name>
    <dbReference type="NCBI Taxonomy" id="944322"/>
    <lineage>
        <taxon>Bacteria</taxon>
        <taxon>Pseudomonadati</taxon>
        <taxon>Pseudomonadota</taxon>
        <taxon>Alphaproteobacteria</taxon>
        <taxon>Hyphomicrobiales</taxon>
        <taxon>Methylobacteriaceae</taxon>
        <taxon>Methylobacterium</taxon>
    </lineage>
</organism>
<proteinExistence type="predicted"/>
<reference evidence="3" key="1">
    <citation type="journal article" date="2014" name="Int. J. Syst. Evol. Microbiol.">
        <title>Complete genome of a new Firmicutes species belonging to the dominant human colonic microbiota ('Ruminococcus bicirculans') reveals two chromosomes and a selective capacity to utilize plant glucans.</title>
        <authorList>
            <consortium name="NISC Comparative Sequencing Program"/>
            <person name="Wegmann U."/>
            <person name="Louis P."/>
            <person name="Goesmann A."/>
            <person name="Henrissat B."/>
            <person name="Duncan S.H."/>
            <person name="Flint H.J."/>
        </authorList>
    </citation>
    <scope>NUCLEOTIDE SEQUENCE</scope>
    <source>
        <strain evidence="3">NBRC 107715</strain>
    </source>
</reference>
<dbReference type="Proteomes" id="UP000321960">
    <property type="component" value="Unassembled WGS sequence"/>
</dbReference>
<evidence type="ECO:0000256" key="1">
    <source>
        <dbReference type="SAM" id="MobiDB-lite"/>
    </source>
</evidence>
<evidence type="ECO:0000313" key="3">
    <source>
        <dbReference type="EMBL" id="GLS65200.1"/>
    </source>
</evidence>
<sequence length="71" mass="7803">MLRPYAPAHDPQGDRRLGSEVHTLSNGRVLWLTIDKVEHLARPPVRVDATPNSKPVVRVGSLIKPGRLCGT</sequence>
<accession>A0A512JC29</accession>
<comment type="caution">
    <text evidence="2">The sequence shown here is derived from an EMBL/GenBank/DDBJ whole genome shotgun (WGS) entry which is preliminary data.</text>
</comment>
<reference evidence="5" key="2">
    <citation type="journal article" date="2019" name="Int. J. Syst. Evol. Microbiol.">
        <title>The Global Catalogue of Microorganisms (GCM) 10K type strain sequencing project: providing services to taxonomists for standard genome sequencing and annotation.</title>
        <authorList>
            <consortium name="The Broad Institute Genomics Platform"/>
            <consortium name="The Broad Institute Genome Sequencing Center for Infectious Disease"/>
            <person name="Wu L."/>
            <person name="Ma J."/>
        </authorList>
    </citation>
    <scope>NUCLEOTIDE SEQUENCE [LARGE SCALE GENOMIC DNA]</scope>
    <source>
        <strain evidence="5">NBRC 107715</strain>
    </source>
</reference>
<reference evidence="3" key="4">
    <citation type="submission" date="2023-01" db="EMBL/GenBank/DDBJ databases">
        <title>Draft genome sequence of Methylobacterium oxalidis strain NBRC 107715.</title>
        <authorList>
            <person name="Sun Q."/>
            <person name="Mori K."/>
        </authorList>
    </citation>
    <scope>NUCLEOTIDE SEQUENCE</scope>
    <source>
        <strain evidence="3">NBRC 107715</strain>
    </source>
</reference>
<evidence type="ECO:0000313" key="2">
    <source>
        <dbReference type="EMBL" id="GEP07507.1"/>
    </source>
</evidence>
<reference evidence="2 4" key="3">
    <citation type="submission" date="2019-07" db="EMBL/GenBank/DDBJ databases">
        <title>Whole genome shotgun sequence of Methylobacterium oxalidis NBRC 107715.</title>
        <authorList>
            <person name="Hosoyama A."/>
            <person name="Uohara A."/>
            <person name="Ohji S."/>
            <person name="Ichikawa N."/>
        </authorList>
    </citation>
    <scope>NUCLEOTIDE SEQUENCE [LARGE SCALE GENOMIC DNA]</scope>
    <source>
        <strain evidence="2 4">NBRC 107715</strain>
    </source>
</reference>
<keyword evidence="5" id="KW-1185">Reference proteome</keyword>
<feature type="region of interest" description="Disordered" evidence="1">
    <location>
        <begin position="1"/>
        <end position="20"/>
    </location>
</feature>
<protein>
    <submittedName>
        <fullName evidence="2">Uncharacterized protein</fullName>
    </submittedName>
</protein>
<gene>
    <name evidence="3" type="ORF">GCM10007888_35820</name>
    <name evidence="2" type="ORF">MOX02_55450</name>
</gene>
<evidence type="ECO:0000313" key="5">
    <source>
        <dbReference type="Proteomes" id="UP001156856"/>
    </source>
</evidence>
<dbReference type="EMBL" id="BSPK01000066">
    <property type="protein sequence ID" value="GLS65200.1"/>
    <property type="molecule type" value="Genomic_DNA"/>
</dbReference>
<evidence type="ECO:0000313" key="4">
    <source>
        <dbReference type="Proteomes" id="UP000321960"/>
    </source>
</evidence>
<dbReference type="Proteomes" id="UP001156856">
    <property type="component" value="Unassembled WGS sequence"/>
</dbReference>
<name>A0A512JC29_9HYPH</name>
<dbReference type="EMBL" id="BJZU01000158">
    <property type="protein sequence ID" value="GEP07507.1"/>
    <property type="molecule type" value="Genomic_DNA"/>
</dbReference>